<gene>
    <name evidence="1" type="ORF">EIKCOROL_01833</name>
</gene>
<proteinExistence type="predicted"/>
<dbReference type="AlphaFoldDB" id="C0DWT0"/>
<reference evidence="1 2" key="1">
    <citation type="submission" date="2009-01" db="EMBL/GenBank/DDBJ databases">
        <authorList>
            <person name="Fulton L."/>
            <person name="Clifton S."/>
            <person name="Chinwalla A.T."/>
            <person name="Mitreva M."/>
            <person name="Sodergren E."/>
            <person name="Weinstock G."/>
            <person name="Clifton S."/>
            <person name="Dooling D.J."/>
            <person name="Fulton B."/>
            <person name="Minx P."/>
            <person name="Pepin K.H."/>
            <person name="Johnson M."/>
            <person name="Bhonagiri V."/>
            <person name="Nash W.E."/>
            <person name="Mardis E.R."/>
            <person name="Wilson R.K."/>
        </authorList>
    </citation>
    <scope>NUCLEOTIDE SEQUENCE [LARGE SCALE GENOMIC DNA]</scope>
    <source>
        <strain evidence="1 2">ATCC 23834</strain>
    </source>
</reference>
<evidence type="ECO:0000313" key="2">
    <source>
        <dbReference type="Proteomes" id="UP000005837"/>
    </source>
</evidence>
<accession>C0DWT0</accession>
<comment type="caution">
    <text evidence="1">The sequence shown here is derived from an EMBL/GenBank/DDBJ whole genome shotgun (WGS) entry which is preliminary data.</text>
</comment>
<dbReference type="HOGENOM" id="CLU_3098352_0_0_4"/>
<organism evidence="1 2">
    <name type="scientific">Eikenella corrodens ATCC 23834</name>
    <dbReference type="NCBI Taxonomy" id="546274"/>
    <lineage>
        <taxon>Bacteria</taxon>
        <taxon>Pseudomonadati</taxon>
        <taxon>Pseudomonadota</taxon>
        <taxon>Betaproteobacteria</taxon>
        <taxon>Neisseriales</taxon>
        <taxon>Neisseriaceae</taxon>
        <taxon>Eikenella</taxon>
    </lineage>
</organism>
<dbReference type="EMBL" id="ACEA01000039">
    <property type="protein sequence ID" value="EEG23484.1"/>
    <property type="molecule type" value="Genomic_DNA"/>
</dbReference>
<evidence type="ECO:0000313" key="1">
    <source>
        <dbReference type="EMBL" id="EEG23484.1"/>
    </source>
</evidence>
<dbReference type="Proteomes" id="UP000005837">
    <property type="component" value="Unassembled WGS sequence"/>
</dbReference>
<sequence>MNVVMMCVWRVSGSLYIENAAYFLRRWLLPGMEISVSAIGGGMDEKLRYCA</sequence>
<protein>
    <submittedName>
        <fullName evidence="1">Uncharacterized protein</fullName>
    </submittedName>
</protein>
<name>C0DWT0_EIKCO</name>